<evidence type="ECO:0000313" key="3">
    <source>
        <dbReference type="EMBL" id="GGO78280.1"/>
    </source>
</evidence>
<dbReference type="EMBL" id="BMNH01000025">
    <property type="protein sequence ID" value="GGO78280.1"/>
    <property type="molecule type" value="Genomic_DNA"/>
</dbReference>
<dbReference type="GO" id="GO:0016020">
    <property type="term" value="C:membrane"/>
    <property type="evidence" value="ECO:0007669"/>
    <property type="project" value="InterPro"/>
</dbReference>
<keyword evidence="2" id="KW-0812">Transmembrane</keyword>
<sequence length="192" mass="20815">MRLLLFLAFLAIPVLEIWLLIQVGSAIGGWTTVAVLMAVAALGAWLVRREGRRAWRVLQEALQTGRMPDRELSEGGLVLVGGMLLILPGFLSDLVGLAFVLPFTRPVMRRLGAWFFERRVKRMAAASPYTHLFPPQGVGAPDHGPRGGRVVHGEVIRDDRGPGGDPGRDSGREERASGPAAIRSDHGSGDPR</sequence>
<gene>
    <name evidence="3" type="ORF">GCM10012289_59890</name>
</gene>
<keyword evidence="2" id="KW-1133">Transmembrane helix</keyword>
<evidence type="ECO:0000256" key="1">
    <source>
        <dbReference type="SAM" id="MobiDB-lite"/>
    </source>
</evidence>
<feature type="compositionally biased region" description="Basic and acidic residues" evidence="1">
    <location>
        <begin position="183"/>
        <end position="192"/>
    </location>
</feature>
<keyword evidence="4" id="KW-1185">Reference proteome</keyword>
<dbReference type="Proteomes" id="UP000646523">
    <property type="component" value="Unassembled WGS sequence"/>
</dbReference>
<protein>
    <submittedName>
        <fullName evidence="3">Uncharacterized protein</fullName>
    </submittedName>
</protein>
<feature type="transmembrane region" description="Helical" evidence="2">
    <location>
        <begin position="76"/>
        <end position="101"/>
    </location>
</feature>
<reference evidence="3" key="2">
    <citation type="submission" date="2020-09" db="EMBL/GenBank/DDBJ databases">
        <authorList>
            <person name="Sun Q."/>
            <person name="Zhou Y."/>
        </authorList>
    </citation>
    <scope>NUCLEOTIDE SEQUENCE</scope>
    <source>
        <strain evidence="3">CGMCC 4.7368</strain>
    </source>
</reference>
<name>A0A917Z8R8_9ACTN</name>
<dbReference type="InterPro" id="IPR007313">
    <property type="entry name" value="FxsA"/>
</dbReference>
<evidence type="ECO:0000256" key="2">
    <source>
        <dbReference type="SAM" id="Phobius"/>
    </source>
</evidence>
<feature type="compositionally biased region" description="Basic and acidic residues" evidence="1">
    <location>
        <begin position="151"/>
        <end position="176"/>
    </location>
</feature>
<organism evidence="3 4">
    <name type="scientific">Nonomuraea cavernae</name>
    <dbReference type="NCBI Taxonomy" id="2045107"/>
    <lineage>
        <taxon>Bacteria</taxon>
        <taxon>Bacillati</taxon>
        <taxon>Actinomycetota</taxon>
        <taxon>Actinomycetes</taxon>
        <taxon>Streptosporangiales</taxon>
        <taxon>Streptosporangiaceae</taxon>
        <taxon>Nonomuraea</taxon>
    </lineage>
</organism>
<comment type="caution">
    <text evidence="3">The sequence shown here is derived from an EMBL/GenBank/DDBJ whole genome shotgun (WGS) entry which is preliminary data.</text>
</comment>
<dbReference type="NCBIfam" id="NF008528">
    <property type="entry name" value="PRK11463.1-2"/>
    <property type="match status" value="1"/>
</dbReference>
<dbReference type="PANTHER" id="PTHR35335">
    <property type="entry name" value="UPF0716 PROTEIN FXSA"/>
    <property type="match status" value="1"/>
</dbReference>
<dbReference type="RefSeq" id="WP_189127550.1">
    <property type="nucleotide sequence ID" value="NZ_BMNH01000025.1"/>
</dbReference>
<reference evidence="3" key="1">
    <citation type="journal article" date="2014" name="Int. J. Syst. Evol. Microbiol.">
        <title>Complete genome sequence of Corynebacterium casei LMG S-19264T (=DSM 44701T), isolated from a smear-ripened cheese.</title>
        <authorList>
            <consortium name="US DOE Joint Genome Institute (JGI-PGF)"/>
            <person name="Walter F."/>
            <person name="Albersmeier A."/>
            <person name="Kalinowski J."/>
            <person name="Ruckert C."/>
        </authorList>
    </citation>
    <scope>NUCLEOTIDE SEQUENCE</scope>
    <source>
        <strain evidence="3">CGMCC 4.7368</strain>
    </source>
</reference>
<dbReference type="AlphaFoldDB" id="A0A917Z8R8"/>
<dbReference type="Pfam" id="PF04186">
    <property type="entry name" value="FxsA"/>
    <property type="match status" value="1"/>
</dbReference>
<accession>A0A917Z8R8</accession>
<evidence type="ECO:0000313" key="4">
    <source>
        <dbReference type="Proteomes" id="UP000646523"/>
    </source>
</evidence>
<dbReference type="PANTHER" id="PTHR35335:SF1">
    <property type="entry name" value="UPF0716 PROTEIN FXSA"/>
    <property type="match status" value="1"/>
</dbReference>
<keyword evidence="2" id="KW-0472">Membrane</keyword>
<feature type="transmembrane region" description="Helical" evidence="2">
    <location>
        <begin position="27"/>
        <end position="47"/>
    </location>
</feature>
<proteinExistence type="predicted"/>
<feature type="region of interest" description="Disordered" evidence="1">
    <location>
        <begin position="134"/>
        <end position="192"/>
    </location>
</feature>